<evidence type="ECO:0000259" key="10">
    <source>
        <dbReference type="PROSITE" id="PS50850"/>
    </source>
</evidence>
<evidence type="ECO:0000256" key="2">
    <source>
        <dbReference type="ARBA" id="ARBA00006523"/>
    </source>
</evidence>
<dbReference type="PROSITE" id="PS50850">
    <property type="entry name" value="MFS"/>
    <property type="match status" value="1"/>
</dbReference>
<dbReference type="GO" id="GO:0005886">
    <property type="term" value="C:plasma membrane"/>
    <property type="evidence" value="ECO:0007669"/>
    <property type="project" value="UniProtKB-SubCell"/>
</dbReference>
<feature type="transmembrane region" description="Helical" evidence="9">
    <location>
        <begin position="277"/>
        <end position="298"/>
    </location>
</feature>
<keyword evidence="7 9" id="KW-1133">Transmembrane helix</keyword>
<keyword evidence="3" id="KW-0813">Transport</keyword>
<reference evidence="11" key="1">
    <citation type="journal article" date="2021" name="PeerJ">
        <title>Extensive microbial diversity within the chicken gut microbiome revealed by metagenomics and culture.</title>
        <authorList>
            <person name="Gilroy R."/>
            <person name="Ravi A."/>
            <person name="Getino M."/>
            <person name="Pursley I."/>
            <person name="Horton D.L."/>
            <person name="Alikhan N.F."/>
            <person name="Baker D."/>
            <person name="Gharbi K."/>
            <person name="Hall N."/>
            <person name="Watson M."/>
            <person name="Adriaenssens E.M."/>
            <person name="Foster-Nyarko E."/>
            <person name="Jarju S."/>
            <person name="Secka A."/>
            <person name="Antonio M."/>
            <person name="Oren A."/>
            <person name="Chaudhuri R.R."/>
            <person name="La Ragione R."/>
            <person name="Hildebrand F."/>
            <person name="Pallen M.J."/>
        </authorList>
    </citation>
    <scope>NUCLEOTIDE SEQUENCE</scope>
    <source>
        <strain evidence="11">687</strain>
    </source>
</reference>
<dbReference type="InterPro" id="IPR011701">
    <property type="entry name" value="MFS"/>
</dbReference>
<dbReference type="GO" id="GO:0022857">
    <property type="term" value="F:transmembrane transporter activity"/>
    <property type="evidence" value="ECO:0007669"/>
    <property type="project" value="InterPro"/>
</dbReference>
<comment type="caution">
    <text evidence="11">The sequence shown here is derived from an EMBL/GenBank/DDBJ whole genome shotgun (WGS) entry which is preliminary data.</text>
</comment>
<evidence type="ECO:0000256" key="6">
    <source>
        <dbReference type="ARBA" id="ARBA00022692"/>
    </source>
</evidence>
<dbReference type="SUPFAM" id="SSF103473">
    <property type="entry name" value="MFS general substrate transporter"/>
    <property type="match status" value="1"/>
</dbReference>
<dbReference type="AlphaFoldDB" id="A0A9E2KMC0"/>
<gene>
    <name evidence="11" type="ORF">IAA31_04275</name>
</gene>
<comment type="subcellular location">
    <subcellularLocation>
        <location evidence="1">Cell membrane</location>
        <topology evidence="1">Multi-pass membrane protein</topology>
    </subcellularLocation>
</comment>
<organism evidence="11 12">
    <name type="scientific">Candidatus Anaerobiospirillum merdipullorum</name>
    <dbReference type="NCBI Taxonomy" id="2838450"/>
    <lineage>
        <taxon>Bacteria</taxon>
        <taxon>Pseudomonadati</taxon>
        <taxon>Pseudomonadota</taxon>
        <taxon>Gammaproteobacteria</taxon>
        <taxon>Aeromonadales</taxon>
        <taxon>Succinivibrionaceae</taxon>
        <taxon>Anaerobiospirillum</taxon>
    </lineage>
</organism>
<keyword evidence="8 9" id="KW-0472">Membrane</keyword>
<feature type="transmembrane region" description="Helical" evidence="9">
    <location>
        <begin position="336"/>
        <end position="357"/>
    </location>
</feature>
<evidence type="ECO:0000313" key="11">
    <source>
        <dbReference type="EMBL" id="MBU3826690.1"/>
    </source>
</evidence>
<evidence type="ECO:0000256" key="8">
    <source>
        <dbReference type="ARBA" id="ARBA00023136"/>
    </source>
</evidence>
<feature type="transmembrane region" description="Helical" evidence="9">
    <location>
        <begin position="304"/>
        <end position="324"/>
    </location>
</feature>
<dbReference type="EMBL" id="JAHLFG010000044">
    <property type="protein sequence ID" value="MBU3826690.1"/>
    <property type="molecule type" value="Genomic_DNA"/>
</dbReference>
<evidence type="ECO:0000256" key="1">
    <source>
        <dbReference type="ARBA" id="ARBA00004651"/>
    </source>
</evidence>
<protein>
    <submittedName>
        <fullName evidence="11">MFS transporter</fullName>
    </submittedName>
</protein>
<evidence type="ECO:0000256" key="4">
    <source>
        <dbReference type="ARBA" id="ARBA00022475"/>
    </source>
</evidence>
<accession>A0A9E2KMC0</accession>
<proteinExistence type="inferred from homology"/>
<evidence type="ECO:0000256" key="3">
    <source>
        <dbReference type="ARBA" id="ARBA00022448"/>
    </source>
</evidence>
<reference evidence="11" key="2">
    <citation type="submission" date="2021-04" db="EMBL/GenBank/DDBJ databases">
        <authorList>
            <person name="Gilroy R."/>
        </authorList>
    </citation>
    <scope>NUCLEOTIDE SEQUENCE</scope>
    <source>
        <strain evidence="11">687</strain>
    </source>
</reference>
<feature type="transmembrane region" description="Helical" evidence="9">
    <location>
        <begin position="78"/>
        <end position="94"/>
    </location>
</feature>
<feature type="transmembrane region" description="Helical" evidence="9">
    <location>
        <begin position="165"/>
        <end position="192"/>
    </location>
</feature>
<keyword evidence="4" id="KW-1003">Cell membrane</keyword>
<comment type="similarity">
    <text evidence="2">Belongs to the major facilitator superfamily. Set transporter family.</text>
</comment>
<evidence type="ECO:0000256" key="9">
    <source>
        <dbReference type="SAM" id="Phobius"/>
    </source>
</evidence>
<dbReference type="InterPro" id="IPR020846">
    <property type="entry name" value="MFS_dom"/>
</dbReference>
<dbReference type="Proteomes" id="UP000824150">
    <property type="component" value="Unassembled WGS sequence"/>
</dbReference>
<keyword evidence="6 9" id="KW-0812">Transmembrane</keyword>
<feature type="domain" description="Major facilitator superfamily (MFS) profile" evidence="10">
    <location>
        <begin position="213"/>
        <end position="390"/>
    </location>
</feature>
<feature type="transmembrane region" description="Helical" evidence="9">
    <location>
        <begin position="100"/>
        <end position="123"/>
    </location>
</feature>
<feature type="transmembrane region" description="Helical" evidence="9">
    <location>
        <begin position="212"/>
        <end position="231"/>
    </location>
</feature>
<dbReference type="Gene3D" id="1.20.1250.20">
    <property type="entry name" value="MFS general substrate transporter like domains"/>
    <property type="match status" value="2"/>
</dbReference>
<feature type="transmembrane region" description="Helical" evidence="9">
    <location>
        <begin position="48"/>
        <end position="66"/>
    </location>
</feature>
<feature type="transmembrane region" description="Helical" evidence="9">
    <location>
        <begin position="251"/>
        <end position="270"/>
    </location>
</feature>
<keyword evidence="5" id="KW-0762">Sugar transport</keyword>
<feature type="transmembrane region" description="Helical" evidence="9">
    <location>
        <begin position="12"/>
        <end position="36"/>
    </location>
</feature>
<evidence type="ECO:0000256" key="7">
    <source>
        <dbReference type="ARBA" id="ARBA00022989"/>
    </source>
</evidence>
<evidence type="ECO:0000313" key="12">
    <source>
        <dbReference type="Proteomes" id="UP000824150"/>
    </source>
</evidence>
<feature type="transmembrane region" description="Helical" evidence="9">
    <location>
        <begin position="363"/>
        <end position="383"/>
    </location>
</feature>
<dbReference type="InterPro" id="IPR036259">
    <property type="entry name" value="MFS_trans_sf"/>
</dbReference>
<name>A0A9E2KMC0_9GAMM</name>
<dbReference type="Pfam" id="PF07690">
    <property type="entry name" value="MFS_1"/>
    <property type="match status" value="1"/>
</dbReference>
<evidence type="ECO:0000256" key="5">
    <source>
        <dbReference type="ARBA" id="ARBA00022597"/>
    </source>
</evidence>
<dbReference type="PANTHER" id="PTHR23535:SF2">
    <property type="entry name" value="SUGAR EFFLUX TRANSPORTER A-RELATED"/>
    <property type="match status" value="1"/>
</dbReference>
<dbReference type="PANTHER" id="PTHR23535">
    <property type="entry name" value="SUGAR EFFLUX TRANSPORTER A-RELATED"/>
    <property type="match status" value="1"/>
</dbReference>
<sequence>MRTLGSARQGSRLVYIVCATLIPFSGSLINPVLSLFATLELKLEPLQVSLLFMLLPVSTVVIVQLCGKYSDKGLERPLIITLSSLCGVASCFLLSLRPSFIVLCTLGILLMGAYAVSFPQLFASAREFSLKHLPNALMFTTVLRALCSLAWVGGPPIAYFMVTSLSFNALFVASGAMFALSALISFTSLPSIDLPKGASRTESLNLLHKPQLLLLFVATAGIFTAFSGYIISMPLFVVNELGLPEKLPGGMFALAAFLEIPIMLGAARIARRVGLKLIMFIGFAALVVFLICMCVVAHEWGLIFLQILSALFIGLVSSMGMVFFQELEPKLPGQATSLFVNAGTLGQILGGGMFALADLGSYRYIYIAGIILAVLSTLALCAVKNPRQIM</sequence>